<sequence>MTRKDFTVHPAIRTFACLALAAGAAAAAAQTAEPATPRNVLQLSASGSTQVQQDLLVLTLAVTQEGQDAAGVQTQLRQALDAALAEARRDAAVEQMEVRTGSFGIQPRYGKEGAITGWQGRAELVLSGRDFARITGAAGRIRSMAISQVAFDLSRQAREKAESQAQGEAIEAFKTRASELAKGFGFSGYSLREVSVSSHEASPGPRPRMLAMAAKGAAYEADASVPVEAGKAQVEVTVSGSVQLR</sequence>
<keyword evidence="1" id="KW-0732">Signal</keyword>
<gene>
    <name evidence="2" type="ORF">C6568_00670</name>
</gene>
<feature type="signal peptide" evidence="1">
    <location>
        <begin position="1"/>
        <end position="21"/>
    </location>
</feature>
<dbReference type="Gene3D" id="3.30.110.170">
    <property type="entry name" value="Protein of unknown function (DUF541), domain 1"/>
    <property type="match status" value="1"/>
</dbReference>
<reference evidence="2 3" key="1">
    <citation type="submission" date="2018-03" db="EMBL/GenBank/DDBJ databases">
        <title>Genome sequencing of Melaminivora sp.</title>
        <authorList>
            <person name="Kim S.-J."/>
            <person name="Heo J."/>
            <person name="Ahn J.-H."/>
            <person name="Kwon S.-W."/>
        </authorList>
    </citation>
    <scope>NUCLEOTIDE SEQUENCE [LARGE SCALE GENOMIC DNA]</scope>
    <source>
        <strain evidence="2 3">SC2-9</strain>
    </source>
</reference>
<dbReference type="PANTHER" id="PTHR34387">
    <property type="entry name" value="SLR1258 PROTEIN"/>
    <property type="match status" value="1"/>
</dbReference>
<dbReference type="KEGG" id="mela:C6568_00670"/>
<dbReference type="PANTHER" id="PTHR34387:SF1">
    <property type="entry name" value="PERIPLASMIC IMMUNOGENIC PROTEIN"/>
    <property type="match status" value="1"/>
</dbReference>
<dbReference type="Pfam" id="PF04402">
    <property type="entry name" value="SIMPL"/>
    <property type="match status" value="1"/>
</dbReference>
<dbReference type="InterPro" id="IPR007497">
    <property type="entry name" value="SIMPL/DUF541"/>
</dbReference>
<feature type="chain" id="PRO_5015305801" evidence="1">
    <location>
        <begin position="22"/>
        <end position="245"/>
    </location>
</feature>
<dbReference type="RefSeq" id="WP_106682414.1">
    <property type="nucleotide sequence ID" value="NZ_CP027667.1"/>
</dbReference>
<dbReference type="AlphaFoldDB" id="A0A2R3Q834"/>
<organism evidence="2 3">
    <name type="scientific">Melaminivora suipulveris</name>
    <dbReference type="NCBI Taxonomy" id="2109913"/>
    <lineage>
        <taxon>Bacteria</taxon>
        <taxon>Pseudomonadati</taxon>
        <taxon>Pseudomonadota</taxon>
        <taxon>Betaproteobacteria</taxon>
        <taxon>Burkholderiales</taxon>
        <taxon>Comamonadaceae</taxon>
        <taxon>Melaminivora</taxon>
    </lineage>
</organism>
<evidence type="ECO:0000313" key="3">
    <source>
        <dbReference type="Proteomes" id="UP000237925"/>
    </source>
</evidence>
<dbReference type="GO" id="GO:0006974">
    <property type="term" value="P:DNA damage response"/>
    <property type="evidence" value="ECO:0007669"/>
    <property type="project" value="TreeGrafter"/>
</dbReference>
<dbReference type="InterPro" id="IPR052022">
    <property type="entry name" value="26kDa_periplasmic_antigen"/>
</dbReference>
<proteinExistence type="predicted"/>
<name>A0A2R3Q834_9BURK</name>
<dbReference type="EMBL" id="CP027667">
    <property type="protein sequence ID" value="AVO47931.1"/>
    <property type="molecule type" value="Genomic_DNA"/>
</dbReference>
<dbReference type="Gene3D" id="3.30.70.2970">
    <property type="entry name" value="Protein of unknown function (DUF541), domain 2"/>
    <property type="match status" value="1"/>
</dbReference>
<keyword evidence="3" id="KW-1185">Reference proteome</keyword>
<accession>A0A2R3Q834</accession>
<dbReference type="OrthoDB" id="7062395at2"/>
<dbReference type="Proteomes" id="UP000237925">
    <property type="component" value="Chromosome"/>
</dbReference>
<evidence type="ECO:0000313" key="2">
    <source>
        <dbReference type="EMBL" id="AVO47931.1"/>
    </source>
</evidence>
<protein>
    <submittedName>
        <fullName evidence="2">SIMPL domain-containing protein</fullName>
    </submittedName>
</protein>
<evidence type="ECO:0000256" key="1">
    <source>
        <dbReference type="SAM" id="SignalP"/>
    </source>
</evidence>